<feature type="region of interest" description="Disordered" evidence="1">
    <location>
        <begin position="99"/>
        <end position="128"/>
    </location>
</feature>
<evidence type="ECO:0000256" key="1">
    <source>
        <dbReference type="SAM" id="MobiDB-lite"/>
    </source>
</evidence>
<protein>
    <submittedName>
        <fullName evidence="3">Salivary secreted protein</fullName>
    </submittedName>
</protein>
<dbReference type="AlphaFoldDB" id="Q6W016"/>
<organism evidence="3">
    <name type="scientific">Mayetiola destructor</name>
    <name type="common">Hessian fly</name>
    <dbReference type="NCBI Taxonomy" id="39758"/>
    <lineage>
        <taxon>Eukaryota</taxon>
        <taxon>Metazoa</taxon>
        <taxon>Ecdysozoa</taxon>
        <taxon>Arthropoda</taxon>
        <taxon>Hexapoda</taxon>
        <taxon>Insecta</taxon>
        <taxon>Pterygota</taxon>
        <taxon>Neoptera</taxon>
        <taxon>Endopterygota</taxon>
        <taxon>Diptera</taxon>
        <taxon>Nematocera</taxon>
        <taxon>Sciaroidea</taxon>
        <taxon>Cecidomyiidae</taxon>
        <taxon>Mayetiola</taxon>
    </lineage>
</organism>
<reference evidence="3" key="1">
    <citation type="submission" date="2003-06" db="EMBL/GenBank/DDBJ databases">
        <authorList>
            <person name="Chen M.-S."/>
            <person name="Fellers J.P."/>
        </authorList>
    </citation>
    <scope>NUCLEOTIDE SEQUENCE</scope>
</reference>
<proteinExistence type="predicted"/>
<accession>Q6W016</accession>
<sequence>MKIFFWLLVILVVVQTLMAMPDEGESEITEEEPLLRTASTLTRFDSTISELAPNSPDLARLESAVSEVSRSFSELAKTMPNSPGLSRFESTVSELARTTSALVRSSSTRSGTTPAETSEPTPQTSSECACKGLKPLSAGKKLCICDACFRARNERGIPHPDSDNGADTTGEASTNAVEEHTCDCRKKKKLRNLTSTEMSCKCIGCRIKRAKRGLQRVKKADENEIEEEIEKKNN</sequence>
<evidence type="ECO:0000256" key="2">
    <source>
        <dbReference type="SAM" id="SignalP"/>
    </source>
</evidence>
<feature type="compositionally biased region" description="Polar residues" evidence="1">
    <location>
        <begin position="99"/>
        <end position="127"/>
    </location>
</feature>
<feature type="chain" id="PRO_5004281346" evidence="2">
    <location>
        <begin position="20"/>
        <end position="234"/>
    </location>
</feature>
<evidence type="ECO:0000313" key="3">
    <source>
        <dbReference type="EMBL" id="AAQ88246.1"/>
    </source>
</evidence>
<keyword evidence="2" id="KW-0732">Signal</keyword>
<feature type="signal peptide" evidence="2">
    <location>
        <begin position="1"/>
        <end position="19"/>
    </location>
</feature>
<dbReference type="EMBL" id="AY318786">
    <property type="protein sequence ID" value="AAQ88246.1"/>
    <property type="molecule type" value="Genomic_DNA"/>
</dbReference>
<reference evidence="3" key="2">
    <citation type="journal article" date="2004" name="Insect Biochem. Mol. Biol.">
        <title>Characterization of two genes expressed in the salivary glands of the Hessian fly, Mayetiola destructor (Say).</title>
        <authorList>
            <person name="Liu X."/>
            <person name="Fellers J.P."/>
            <person name="Wilde G.E."/>
            <person name="Stuart J.J."/>
            <person name="Chen M.S."/>
        </authorList>
    </citation>
    <scope>NUCLEOTIDE SEQUENCE</scope>
</reference>
<name>Q6W016_MAYDE</name>